<dbReference type="EMBL" id="BQXH01000024">
    <property type="protein sequence ID" value="GKS82281.1"/>
    <property type="molecule type" value="Genomic_DNA"/>
</dbReference>
<accession>A0ABQ5JJJ5</accession>
<evidence type="ECO:0000313" key="1">
    <source>
        <dbReference type="EMBL" id="GKS82281.1"/>
    </source>
</evidence>
<gene>
    <name evidence="1" type="ORF">LPAF129_19670</name>
</gene>
<name>A0ABQ5JJJ5_9LACO</name>
<organism evidence="1 2">
    <name type="scientific">Ligilactobacillus pabuli</name>
    <dbReference type="NCBI Taxonomy" id="2886039"/>
    <lineage>
        <taxon>Bacteria</taxon>
        <taxon>Bacillati</taxon>
        <taxon>Bacillota</taxon>
        <taxon>Bacilli</taxon>
        <taxon>Lactobacillales</taxon>
        <taxon>Lactobacillaceae</taxon>
        <taxon>Ligilactobacillus</taxon>
    </lineage>
</organism>
<keyword evidence="2" id="KW-1185">Reference proteome</keyword>
<sequence length="133" mass="15194">MELYTYQDFTKHKSGLTFAAADQIYTELVGLVEVAGREVASDWESFLDACVTYAARRGRWLLLSAKQKGAIDDQRTSEHDNVILTLTIVRRQLARLDLPTDWFDKLALDPVQERKRLGDFACYVAYVYGVNAR</sequence>
<proteinExistence type="predicted"/>
<evidence type="ECO:0000313" key="2">
    <source>
        <dbReference type="Proteomes" id="UP001055149"/>
    </source>
</evidence>
<dbReference type="Proteomes" id="UP001055149">
    <property type="component" value="Unassembled WGS sequence"/>
</dbReference>
<dbReference type="RefSeq" id="WP_244056743.1">
    <property type="nucleotide sequence ID" value="NZ_BQXH01000024.1"/>
</dbReference>
<comment type="caution">
    <text evidence="1">The sequence shown here is derived from an EMBL/GenBank/DDBJ whole genome shotgun (WGS) entry which is preliminary data.</text>
</comment>
<protein>
    <submittedName>
        <fullName evidence="1">Uncharacterized protein</fullName>
    </submittedName>
</protein>
<reference evidence="1" key="1">
    <citation type="journal article" date="2022" name="Int. J. Syst. Evol. Microbiol.">
        <title>A novel species of lactic acid bacteria, Ligilactobacillus pabuli sp. nov., isolated from alfalfa silage.</title>
        <authorList>
            <person name="Tohno M."/>
            <person name="Tanizawa Y."/>
            <person name="Sawada H."/>
            <person name="Sakamoto M."/>
            <person name="Ohkuma M."/>
            <person name="Kobayashi H."/>
        </authorList>
    </citation>
    <scope>NUCLEOTIDE SEQUENCE</scope>
    <source>
        <strain evidence="1">AF129</strain>
    </source>
</reference>